<sequence>MTIMCIKKFSLNFSFVLFVMFSALIFSVVPFSKAFAQNGKITGRIFNKINNQAVPFANVAVIETGKGAVTDADGKFEIAGLSPGLYNLRASAVGFSPKTVYEIRVFNSKPAVADFALEESSTKLEEVSVTASSFEKTEESPVSLRSIGVDQARRTPGANRDISKALRSLPGVTGTVSFRNDIIVRGGAPGENKYYVDGIEVPVINHFQTQGGSGGPVGLINVDFIKKVNFYSGAFPASRGNATSSVIEFEQKDGRDDGFGLNAVIGASDMGLTLEGPLSEKTTAIFSVRRSYLQFLFKALDLSFLPTYNDAQFKIKTQFNEKHQLSFIGLGAFDDLELNTDANDTKEQRYTLRNIPVNGQWNYAVGAKYVYFRDNGYVTAILSRNALDNWAEKYDNNDDSKPENLRLDYNSRETETHLRLETFRDYGKYSLGYGANYTYAEYLSETFNRFPSQNGTVTKDFRSTFGLNRWGAYVQANKTAANEKLTLSLGARVDANDYSSDMSNPLEQFSPRFSASYELDSQWVVNMNTGIFYQLPAYTVLGYRENSNAPLKNKENGLKYIRSTHFVAGVEHRVSDVTRITAEGFLKLYSQYPFLIRDQISLANLGGDFGVVGNDEVTSDGKGRAYGLEILVEQKLLKGFYGMLAYTLAWSEFADKNGDYVPSSWDSRHSVSLTAGKKFKKGWEAGLRWLFSSGAPFTPYDLPASVAVRDGGVVPTAGVLDYGKLNTERADVYQTLDLRVDKKFFYKTWTLGLYLDIQNLTGSKFLGKENIDIQRDDAGVAVINPANPSEYAYELLKNESGTTIPTIGVIIEL</sequence>
<comment type="subcellular location">
    <subcellularLocation>
        <location evidence="1 4">Cell outer membrane</location>
    </subcellularLocation>
</comment>
<dbReference type="Pfam" id="PF07715">
    <property type="entry name" value="Plug"/>
    <property type="match status" value="1"/>
</dbReference>
<evidence type="ECO:0000259" key="5">
    <source>
        <dbReference type="Pfam" id="PF00593"/>
    </source>
</evidence>
<organism evidence="7 8">
    <name type="scientific">Fulvitalea axinellae</name>
    <dbReference type="NCBI Taxonomy" id="1182444"/>
    <lineage>
        <taxon>Bacteria</taxon>
        <taxon>Pseudomonadati</taxon>
        <taxon>Bacteroidota</taxon>
        <taxon>Cytophagia</taxon>
        <taxon>Cytophagales</taxon>
        <taxon>Persicobacteraceae</taxon>
        <taxon>Fulvitalea</taxon>
    </lineage>
</organism>
<comment type="similarity">
    <text evidence="4">Belongs to the TonB-dependent receptor family.</text>
</comment>
<dbReference type="Gene3D" id="2.40.170.20">
    <property type="entry name" value="TonB-dependent receptor, beta-barrel domain"/>
    <property type="match status" value="1"/>
</dbReference>
<dbReference type="SUPFAM" id="SSF56935">
    <property type="entry name" value="Porins"/>
    <property type="match status" value="1"/>
</dbReference>
<dbReference type="Proteomes" id="UP001348817">
    <property type="component" value="Chromosome"/>
</dbReference>
<keyword evidence="4" id="KW-0798">TonB box</keyword>
<dbReference type="InterPro" id="IPR012910">
    <property type="entry name" value="Plug_dom"/>
</dbReference>
<feature type="domain" description="TonB-dependent receptor-like beta-barrel" evidence="5">
    <location>
        <begin position="335"/>
        <end position="760"/>
    </location>
</feature>
<keyword evidence="7" id="KW-0176">Collagen</keyword>
<dbReference type="Gene3D" id="2.170.130.10">
    <property type="entry name" value="TonB-dependent receptor, plug domain"/>
    <property type="match status" value="1"/>
</dbReference>
<evidence type="ECO:0000313" key="7">
    <source>
        <dbReference type="EMBL" id="BDD07897.1"/>
    </source>
</evidence>
<gene>
    <name evidence="7" type="ORF">FUAX_03290</name>
</gene>
<dbReference type="EMBL" id="AP025314">
    <property type="protein sequence ID" value="BDD07897.1"/>
    <property type="molecule type" value="Genomic_DNA"/>
</dbReference>
<dbReference type="GO" id="GO:0009279">
    <property type="term" value="C:cell outer membrane"/>
    <property type="evidence" value="ECO:0007669"/>
    <property type="project" value="UniProtKB-SubCell"/>
</dbReference>
<dbReference type="Pfam" id="PF13715">
    <property type="entry name" value="CarbopepD_reg_2"/>
    <property type="match status" value="1"/>
</dbReference>
<feature type="domain" description="TonB-dependent receptor plug" evidence="6">
    <location>
        <begin position="138"/>
        <end position="241"/>
    </location>
</feature>
<proteinExistence type="inferred from homology"/>
<evidence type="ECO:0000256" key="3">
    <source>
        <dbReference type="ARBA" id="ARBA00023237"/>
    </source>
</evidence>
<dbReference type="AlphaFoldDB" id="A0AAU9CR94"/>
<keyword evidence="3" id="KW-0998">Cell outer membrane</keyword>
<protein>
    <submittedName>
        <fullName evidence="7">Collagen-binding protein</fullName>
    </submittedName>
</protein>
<evidence type="ECO:0000256" key="2">
    <source>
        <dbReference type="ARBA" id="ARBA00023136"/>
    </source>
</evidence>
<dbReference type="Pfam" id="PF00593">
    <property type="entry name" value="TonB_dep_Rec_b-barrel"/>
    <property type="match status" value="1"/>
</dbReference>
<evidence type="ECO:0000313" key="8">
    <source>
        <dbReference type="Proteomes" id="UP001348817"/>
    </source>
</evidence>
<dbReference type="SUPFAM" id="SSF49464">
    <property type="entry name" value="Carboxypeptidase regulatory domain-like"/>
    <property type="match status" value="1"/>
</dbReference>
<name>A0AAU9CR94_9BACT</name>
<dbReference type="InterPro" id="IPR000531">
    <property type="entry name" value="Beta-barrel_TonB"/>
</dbReference>
<evidence type="ECO:0000256" key="1">
    <source>
        <dbReference type="ARBA" id="ARBA00004442"/>
    </source>
</evidence>
<reference evidence="7 8" key="1">
    <citation type="submission" date="2021-12" db="EMBL/GenBank/DDBJ databases">
        <title>Genome sequencing of bacteria with rrn-lacking chromosome and rrn-plasmid.</title>
        <authorList>
            <person name="Anda M."/>
            <person name="Iwasaki W."/>
        </authorList>
    </citation>
    <scope>NUCLEOTIDE SEQUENCE [LARGE SCALE GENOMIC DNA]</scope>
    <source>
        <strain evidence="7 8">DSM 100852</strain>
    </source>
</reference>
<dbReference type="InterPro" id="IPR008969">
    <property type="entry name" value="CarboxyPept-like_regulatory"/>
</dbReference>
<accession>A0AAU9CR94</accession>
<evidence type="ECO:0000256" key="4">
    <source>
        <dbReference type="RuleBase" id="RU003357"/>
    </source>
</evidence>
<keyword evidence="2 4" id="KW-0472">Membrane</keyword>
<dbReference type="Gene3D" id="2.60.40.1120">
    <property type="entry name" value="Carboxypeptidase-like, regulatory domain"/>
    <property type="match status" value="1"/>
</dbReference>
<dbReference type="InterPro" id="IPR036942">
    <property type="entry name" value="Beta-barrel_TonB_sf"/>
</dbReference>
<evidence type="ECO:0000259" key="6">
    <source>
        <dbReference type="Pfam" id="PF07715"/>
    </source>
</evidence>
<dbReference type="InterPro" id="IPR037066">
    <property type="entry name" value="Plug_dom_sf"/>
</dbReference>
<dbReference type="KEGG" id="fax:FUAX_03290"/>
<keyword evidence="8" id="KW-1185">Reference proteome</keyword>